<name>F7PT39_9MOLU</name>
<protein>
    <recommendedName>
        <fullName evidence="6">Ribosomal RNA small subunit methyltransferase G</fullName>
        <ecNumber evidence="6">2.1.1.-</ecNumber>
    </recommendedName>
    <alternativeName>
        <fullName evidence="6">16S rRNA 7-methylguanosine methyltransferase</fullName>
        <shortName evidence="6">16S rRNA m7G methyltransferase</shortName>
    </alternativeName>
</protein>
<evidence type="ECO:0000256" key="1">
    <source>
        <dbReference type="ARBA" id="ARBA00022490"/>
    </source>
</evidence>
<dbReference type="InParanoid" id="F7PT39"/>
<dbReference type="Pfam" id="PF02527">
    <property type="entry name" value="GidB"/>
    <property type="match status" value="1"/>
</dbReference>
<dbReference type="PANTHER" id="PTHR31760:SF0">
    <property type="entry name" value="S-ADENOSYL-L-METHIONINE-DEPENDENT METHYLTRANSFERASES SUPERFAMILY PROTEIN"/>
    <property type="match status" value="1"/>
</dbReference>
<gene>
    <name evidence="6 7" type="primary">rsmG</name>
    <name evidence="7" type="ORF">HLPCO_001535</name>
</gene>
<evidence type="ECO:0000256" key="3">
    <source>
        <dbReference type="ARBA" id="ARBA00022603"/>
    </source>
</evidence>
<keyword evidence="8" id="KW-1185">Reference proteome</keyword>
<evidence type="ECO:0000256" key="2">
    <source>
        <dbReference type="ARBA" id="ARBA00022552"/>
    </source>
</evidence>
<reference evidence="7 8" key="2">
    <citation type="journal article" date="2013" name="PLoS ONE">
        <title>INDIGO - INtegrated Data Warehouse of MIcrobial GenOmes with Examples from the Red Sea Extremophiles.</title>
        <authorList>
            <person name="Alam I."/>
            <person name="Antunes A."/>
            <person name="Kamau A.A."/>
            <person name="Ba Alawi W."/>
            <person name="Kalkatawi M."/>
            <person name="Stingl U."/>
            <person name="Bajic V.B."/>
        </authorList>
    </citation>
    <scope>NUCLEOTIDE SEQUENCE [LARGE SCALE GENOMIC DNA]</scope>
    <source>
        <strain evidence="7 8">SSD-17B</strain>
    </source>
</reference>
<dbReference type="PANTHER" id="PTHR31760">
    <property type="entry name" value="S-ADENOSYL-L-METHIONINE-DEPENDENT METHYLTRANSFERASES SUPERFAMILY PROTEIN"/>
    <property type="match status" value="1"/>
</dbReference>
<dbReference type="AlphaFoldDB" id="F7PT39"/>
<keyword evidence="4 6" id="KW-0808">Transferase</keyword>
<accession>F7PT39</accession>
<keyword evidence="2 6" id="KW-0698">rRNA processing</keyword>
<proteinExistence type="inferred from homology"/>
<dbReference type="SUPFAM" id="SSF53335">
    <property type="entry name" value="S-adenosyl-L-methionine-dependent methyltransferases"/>
    <property type="match status" value="1"/>
</dbReference>
<evidence type="ECO:0000256" key="4">
    <source>
        <dbReference type="ARBA" id="ARBA00022679"/>
    </source>
</evidence>
<comment type="caution">
    <text evidence="6">Lacks conserved residue(s) required for the propagation of feature annotation.</text>
</comment>
<organism evidence="7 8">
    <name type="scientific">Haloplasma contractile SSD-17B</name>
    <dbReference type="NCBI Taxonomy" id="1033810"/>
    <lineage>
        <taxon>Bacteria</taxon>
        <taxon>Bacillati</taxon>
        <taxon>Mycoplasmatota</taxon>
        <taxon>Mollicutes</taxon>
        <taxon>Haloplasmatales</taxon>
        <taxon>Haloplasmataceae</taxon>
        <taxon>Haloplasma</taxon>
    </lineage>
</organism>
<dbReference type="GO" id="GO:0005829">
    <property type="term" value="C:cytosol"/>
    <property type="evidence" value="ECO:0007669"/>
    <property type="project" value="TreeGrafter"/>
</dbReference>
<comment type="caution">
    <text evidence="7">The sequence shown here is derived from an EMBL/GenBank/DDBJ whole genome shotgun (WGS) entry which is preliminary data.</text>
</comment>
<dbReference type="OrthoDB" id="9808773at2"/>
<evidence type="ECO:0000313" key="8">
    <source>
        <dbReference type="Proteomes" id="UP000005707"/>
    </source>
</evidence>
<dbReference type="GO" id="GO:0016829">
    <property type="term" value="F:lyase activity"/>
    <property type="evidence" value="ECO:0007669"/>
    <property type="project" value="UniProtKB-KW"/>
</dbReference>
<reference evidence="7 8" key="1">
    <citation type="journal article" date="2011" name="J. Bacteriol.">
        <title>Genome sequence of Haloplasma contractile, an unusual contractile bacterium from a deep-sea anoxic brine lake.</title>
        <authorList>
            <person name="Antunes A."/>
            <person name="Alam I."/>
            <person name="El Dorry H."/>
            <person name="Siam R."/>
            <person name="Robertson A."/>
            <person name="Bajic V.B."/>
            <person name="Stingl U."/>
        </authorList>
    </citation>
    <scope>NUCLEOTIDE SEQUENCE [LARGE SCALE GENOMIC DNA]</scope>
    <source>
        <strain evidence="7 8">SSD-17B</strain>
    </source>
</reference>
<feature type="binding site" evidence="6">
    <location>
        <position position="77"/>
    </location>
    <ligand>
        <name>S-adenosyl-L-methionine</name>
        <dbReference type="ChEBI" id="CHEBI:59789"/>
    </ligand>
</feature>
<dbReference type="eggNOG" id="COG0357">
    <property type="taxonomic scope" value="Bacteria"/>
</dbReference>
<feature type="binding site" evidence="6">
    <location>
        <position position="145"/>
    </location>
    <ligand>
        <name>S-adenosyl-L-methionine</name>
        <dbReference type="ChEBI" id="CHEBI:59789"/>
    </ligand>
</feature>
<dbReference type="InterPro" id="IPR003682">
    <property type="entry name" value="rRNA_ssu_MeTfrase_G"/>
</dbReference>
<dbReference type="PIRSF" id="PIRSF003078">
    <property type="entry name" value="GidB"/>
    <property type="match status" value="1"/>
</dbReference>
<dbReference type="GO" id="GO:0070043">
    <property type="term" value="F:rRNA (guanine-N7-)-methyltransferase activity"/>
    <property type="evidence" value="ECO:0007669"/>
    <property type="project" value="UniProtKB-UniRule"/>
</dbReference>
<dbReference type="RefSeq" id="WP_008824869.1">
    <property type="nucleotide sequence ID" value="NZ_AFNU02000004.1"/>
</dbReference>
<dbReference type="HAMAP" id="MF_00074">
    <property type="entry name" value="16SrRNA_methyltr_G"/>
    <property type="match status" value="1"/>
</dbReference>
<comment type="subcellular location">
    <subcellularLocation>
        <location evidence="6">Cytoplasm</location>
    </subcellularLocation>
</comment>
<dbReference type="Gene3D" id="3.40.50.150">
    <property type="entry name" value="Vaccinia Virus protein VP39"/>
    <property type="match status" value="1"/>
</dbReference>
<sequence length="235" mass="27041">MNKQQFIQELEKDNITISQEQILLLDQYYEHLIEWNKKMNLTSIIDKEEVYLKHFYDSITLVINADLRQGSTICDIGAGAGFPSIPVKIVRPDLKITIVDSLNKRITFVNYVIKELGLTDIEAKHDRAESHAERYREHYDYVTARAVARLSILSELCIPLVREGGHFIAMKGQTGEEELKEATTAYKTLGTNIKSSHIFELPFQGGTRTIIIFKKIKKTPKKYPRNYGKIKKKPL</sequence>
<dbReference type="NCBIfam" id="TIGR00138">
    <property type="entry name" value="rsmG_gidB"/>
    <property type="match status" value="1"/>
</dbReference>
<dbReference type="InterPro" id="IPR029063">
    <property type="entry name" value="SAM-dependent_MTases_sf"/>
</dbReference>
<evidence type="ECO:0000313" key="7">
    <source>
        <dbReference type="EMBL" id="ERJ12549.1"/>
    </source>
</evidence>
<dbReference type="Proteomes" id="UP000005707">
    <property type="component" value="Unassembled WGS sequence"/>
</dbReference>
<keyword evidence="5 6" id="KW-0949">S-adenosyl-L-methionine</keyword>
<keyword evidence="1 6" id="KW-0963">Cytoplasm</keyword>
<dbReference type="FunCoup" id="F7PT39">
    <property type="interactions" value="356"/>
</dbReference>
<dbReference type="EC" id="2.1.1.-" evidence="6"/>
<comment type="similarity">
    <text evidence="6">Belongs to the methyltransferase superfamily. RNA methyltransferase RsmG family.</text>
</comment>
<comment type="function">
    <text evidence="6">Specifically methylates the N7 position of a guanine in 16S rRNA.</text>
</comment>
<dbReference type="FunFam" id="3.40.50.150:FF:000041">
    <property type="entry name" value="Ribosomal RNA small subunit methyltransferase G"/>
    <property type="match status" value="1"/>
</dbReference>
<feature type="binding site" evidence="6">
    <location>
        <position position="82"/>
    </location>
    <ligand>
        <name>S-adenosyl-L-methionine</name>
        <dbReference type="ChEBI" id="CHEBI:59789"/>
    </ligand>
</feature>
<keyword evidence="3 6" id="KW-0489">Methyltransferase</keyword>
<feature type="binding site" evidence="6">
    <location>
        <begin position="128"/>
        <end position="129"/>
    </location>
    <ligand>
        <name>S-adenosyl-L-methionine</name>
        <dbReference type="ChEBI" id="CHEBI:59789"/>
    </ligand>
</feature>
<evidence type="ECO:0000256" key="5">
    <source>
        <dbReference type="ARBA" id="ARBA00022691"/>
    </source>
</evidence>
<dbReference type="EMBL" id="AFNU02000004">
    <property type="protein sequence ID" value="ERJ12549.1"/>
    <property type="molecule type" value="Genomic_DNA"/>
</dbReference>
<dbReference type="STRING" id="1033810.HLPCO_001535"/>
<evidence type="ECO:0000256" key="6">
    <source>
        <dbReference type="HAMAP-Rule" id="MF_00074"/>
    </source>
</evidence>
<keyword evidence="7" id="KW-0456">Lyase</keyword>